<comment type="caution">
    <text evidence="2">The sequence shown here is derived from an EMBL/GenBank/DDBJ whole genome shotgun (WGS) entry which is preliminary data.</text>
</comment>
<gene>
    <name evidence="2" type="ORF">S01H4_62598</name>
</gene>
<dbReference type="AlphaFoldDB" id="X1EF35"/>
<protein>
    <submittedName>
        <fullName evidence="2">Uncharacterized protein</fullName>
    </submittedName>
</protein>
<organism evidence="2">
    <name type="scientific">marine sediment metagenome</name>
    <dbReference type="NCBI Taxonomy" id="412755"/>
    <lineage>
        <taxon>unclassified sequences</taxon>
        <taxon>metagenomes</taxon>
        <taxon>ecological metagenomes</taxon>
    </lineage>
</organism>
<sequence>MSNISIERNPKTSIDSPTTAFGEVSTSHKNPQVQIKFPYSINTEIVQILTNNASSTVTAANGVCTVTCAGAASAFSQIRSKETSRYGSGQGSLFLGSCAFTTGVANSSQVVG</sequence>
<reference evidence="2" key="1">
    <citation type="journal article" date="2014" name="Front. Microbiol.">
        <title>High frequency of phylogenetically diverse reductive dehalogenase-homologous genes in deep subseafloor sedimentary metagenomes.</title>
        <authorList>
            <person name="Kawai M."/>
            <person name="Futagami T."/>
            <person name="Toyoda A."/>
            <person name="Takaki Y."/>
            <person name="Nishi S."/>
            <person name="Hori S."/>
            <person name="Arai W."/>
            <person name="Tsubouchi T."/>
            <person name="Morono Y."/>
            <person name="Uchiyama I."/>
            <person name="Ito T."/>
            <person name="Fujiyama A."/>
            <person name="Inagaki F."/>
            <person name="Takami H."/>
        </authorList>
    </citation>
    <scope>NUCLEOTIDE SEQUENCE</scope>
    <source>
        <strain evidence="2">Expedition CK06-06</strain>
    </source>
</reference>
<proteinExistence type="predicted"/>
<name>X1EF35_9ZZZZ</name>
<dbReference type="EMBL" id="BART01037402">
    <property type="protein sequence ID" value="GAH07283.1"/>
    <property type="molecule type" value="Genomic_DNA"/>
</dbReference>
<feature type="region of interest" description="Disordered" evidence="1">
    <location>
        <begin position="1"/>
        <end position="27"/>
    </location>
</feature>
<evidence type="ECO:0000313" key="2">
    <source>
        <dbReference type="EMBL" id="GAH07283.1"/>
    </source>
</evidence>
<feature type="non-terminal residue" evidence="2">
    <location>
        <position position="112"/>
    </location>
</feature>
<evidence type="ECO:0000256" key="1">
    <source>
        <dbReference type="SAM" id="MobiDB-lite"/>
    </source>
</evidence>
<accession>X1EF35</accession>